<evidence type="ECO:0000256" key="2">
    <source>
        <dbReference type="ARBA" id="ARBA00023015"/>
    </source>
</evidence>
<name>A0A061DZI6_THECC</name>
<dbReference type="Gramene" id="EOX98125">
    <property type="protein sequence ID" value="EOX98125"/>
    <property type="gene ID" value="TCM_006960"/>
</dbReference>
<dbReference type="Gene3D" id="2.40.330.10">
    <property type="entry name" value="DNA-binding pseudobarrel domain"/>
    <property type="match status" value="1"/>
</dbReference>
<dbReference type="EMBL" id="CM001880">
    <property type="protein sequence ID" value="EOX98125.1"/>
    <property type="molecule type" value="Genomic_DNA"/>
</dbReference>
<accession>A0A061DZI6</accession>
<comment type="subcellular location">
    <subcellularLocation>
        <location evidence="1">Nucleus</location>
    </subcellularLocation>
</comment>
<evidence type="ECO:0000256" key="4">
    <source>
        <dbReference type="ARBA" id="ARBA00023163"/>
    </source>
</evidence>
<organism evidence="6 7">
    <name type="scientific">Theobroma cacao</name>
    <name type="common">Cacao</name>
    <name type="synonym">Cocoa</name>
    <dbReference type="NCBI Taxonomy" id="3641"/>
    <lineage>
        <taxon>Eukaryota</taxon>
        <taxon>Viridiplantae</taxon>
        <taxon>Streptophyta</taxon>
        <taxon>Embryophyta</taxon>
        <taxon>Tracheophyta</taxon>
        <taxon>Spermatophyta</taxon>
        <taxon>Magnoliopsida</taxon>
        <taxon>eudicotyledons</taxon>
        <taxon>Gunneridae</taxon>
        <taxon>Pentapetalae</taxon>
        <taxon>rosids</taxon>
        <taxon>malvids</taxon>
        <taxon>Malvales</taxon>
        <taxon>Malvaceae</taxon>
        <taxon>Byttnerioideae</taxon>
        <taxon>Theobroma</taxon>
    </lineage>
</organism>
<protein>
    <recommendedName>
        <fullName evidence="8">TF-B3 domain-containing protein</fullName>
    </recommendedName>
</protein>
<evidence type="ECO:0000313" key="7">
    <source>
        <dbReference type="Proteomes" id="UP000026915"/>
    </source>
</evidence>
<evidence type="ECO:0008006" key="8">
    <source>
        <dbReference type="Google" id="ProtNLM"/>
    </source>
</evidence>
<evidence type="ECO:0000256" key="5">
    <source>
        <dbReference type="ARBA" id="ARBA00023242"/>
    </source>
</evidence>
<dbReference type="GO" id="GO:0005634">
    <property type="term" value="C:nucleus"/>
    <property type="evidence" value="ECO:0007669"/>
    <property type="project" value="UniProtKB-SubCell"/>
</dbReference>
<dbReference type="InParanoid" id="A0A061DZI6"/>
<reference evidence="6 7" key="1">
    <citation type="journal article" date="2013" name="Genome Biol.">
        <title>The genome sequence of the most widely cultivated cacao type and its use to identify candidate genes regulating pod color.</title>
        <authorList>
            <person name="Motamayor J.C."/>
            <person name="Mockaitis K."/>
            <person name="Schmutz J."/>
            <person name="Haiminen N."/>
            <person name="Iii D.L."/>
            <person name="Cornejo O."/>
            <person name="Findley S.D."/>
            <person name="Zheng P."/>
            <person name="Utro F."/>
            <person name="Royaert S."/>
            <person name="Saski C."/>
            <person name="Jenkins J."/>
            <person name="Podicheti R."/>
            <person name="Zhao M."/>
            <person name="Scheffler B.E."/>
            <person name="Stack J.C."/>
            <person name="Feltus F.A."/>
            <person name="Mustiga G.M."/>
            <person name="Amores F."/>
            <person name="Phillips W."/>
            <person name="Marelli J.P."/>
            <person name="May G.D."/>
            <person name="Shapiro H."/>
            <person name="Ma J."/>
            <person name="Bustamante C.D."/>
            <person name="Schnell R.J."/>
            <person name="Main D."/>
            <person name="Gilbert D."/>
            <person name="Parida L."/>
            <person name="Kuhn D.N."/>
        </authorList>
    </citation>
    <scope>NUCLEOTIDE SEQUENCE [LARGE SCALE GENOMIC DNA]</scope>
    <source>
        <strain evidence="7">cv. Matina 1-6</strain>
    </source>
</reference>
<proteinExistence type="predicted"/>
<gene>
    <name evidence="6" type="ORF">TCM_006960</name>
</gene>
<dbReference type="OMA" id="IWGELVV"/>
<dbReference type="Proteomes" id="UP000026915">
    <property type="component" value="Chromosome 2"/>
</dbReference>
<keyword evidence="4" id="KW-0804">Transcription</keyword>
<keyword evidence="5" id="KW-0539">Nucleus</keyword>
<dbReference type="GO" id="GO:0003677">
    <property type="term" value="F:DNA binding"/>
    <property type="evidence" value="ECO:0007669"/>
    <property type="project" value="UniProtKB-KW"/>
</dbReference>
<evidence type="ECO:0000256" key="1">
    <source>
        <dbReference type="ARBA" id="ARBA00004123"/>
    </source>
</evidence>
<dbReference type="AlphaFoldDB" id="A0A061DZI6"/>
<dbReference type="InterPro" id="IPR015300">
    <property type="entry name" value="DNA-bd_pseudobarrel_sf"/>
</dbReference>
<dbReference type="HOGENOM" id="CLU_134721_1_1_1"/>
<keyword evidence="3" id="KW-0238">DNA-binding</keyword>
<keyword evidence="2" id="KW-0805">Transcription regulation</keyword>
<evidence type="ECO:0000256" key="3">
    <source>
        <dbReference type="ARBA" id="ARBA00023125"/>
    </source>
</evidence>
<evidence type="ECO:0000313" key="6">
    <source>
        <dbReference type="EMBL" id="EOX98125.1"/>
    </source>
</evidence>
<sequence>MQNPDQARARFSKRLTQNEVDKCLLLFHITAVAGMFTFDKDRLFCLDAVGRSGKAWTLLASFQTNEAWGSVFSISCPEFVREYALRANDEVIFVRQALDDNDKAPRMKFKIEVRRKIRLFGQDIWGEVMV</sequence>
<keyword evidence="7" id="KW-1185">Reference proteome</keyword>